<reference evidence="1" key="1">
    <citation type="journal article" date="2023" name="Mol. Biol. Evol.">
        <title>Third-Generation Sequencing Reveals the Adaptive Role of the Epigenome in Three Deep-Sea Polychaetes.</title>
        <authorList>
            <person name="Perez M."/>
            <person name="Aroh O."/>
            <person name="Sun Y."/>
            <person name="Lan Y."/>
            <person name="Juniper S.K."/>
            <person name="Young C.R."/>
            <person name="Angers B."/>
            <person name="Qian P.Y."/>
        </authorList>
    </citation>
    <scope>NUCLEOTIDE SEQUENCE</scope>
    <source>
        <strain evidence="1">P08H-3</strain>
    </source>
</reference>
<evidence type="ECO:0000313" key="1">
    <source>
        <dbReference type="EMBL" id="KAK2144099.1"/>
    </source>
</evidence>
<organism evidence="1 2">
    <name type="scientific">Paralvinella palmiformis</name>
    <dbReference type="NCBI Taxonomy" id="53620"/>
    <lineage>
        <taxon>Eukaryota</taxon>
        <taxon>Metazoa</taxon>
        <taxon>Spiralia</taxon>
        <taxon>Lophotrochozoa</taxon>
        <taxon>Annelida</taxon>
        <taxon>Polychaeta</taxon>
        <taxon>Sedentaria</taxon>
        <taxon>Canalipalpata</taxon>
        <taxon>Terebellida</taxon>
        <taxon>Terebelliformia</taxon>
        <taxon>Alvinellidae</taxon>
        <taxon>Paralvinella</taxon>
    </lineage>
</organism>
<accession>A0AAD9MV37</accession>
<proteinExistence type="predicted"/>
<dbReference type="AlphaFoldDB" id="A0AAD9MV37"/>
<name>A0AAD9MV37_9ANNE</name>
<dbReference type="EMBL" id="JAODUP010000785">
    <property type="protein sequence ID" value="KAK2144099.1"/>
    <property type="molecule type" value="Genomic_DNA"/>
</dbReference>
<gene>
    <name evidence="1" type="ORF">LSH36_785g01044</name>
</gene>
<comment type="caution">
    <text evidence="1">The sequence shown here is derived from an EMBL/GenBank/DDBJ whole genome shotgun (WGS) entry which is preliminary data.</text>
</comment>
<sequence>MARELGVIAELLVAETLIGNKHSTFGFDATTQEDTIATSTRSAMKEYKKGEKHVKGSDCLAGDIDIFGSDATLIKLKQPKDMEIFKDLMRVCLGAIIAVLEKQYKKYFALNNSDVLRRETKSARTHNIDAEEVMGMFSALKNKAPNATICYLSSKLRAVEYLDKMPKERRELILKKAINFAQKQQRRKRKKQKDIMEEISNRMAEKDQAKDDAARRKVEKKLEEIKPINKNTLLEVFPDLGVRVETLEELLEGKAVGRNMCHIWYENHMQGPCNGLIAEQFGSGMKKKYLITYWPLDQTMDDATDHEMSIYALKADFILKDLTI</sequence>
<protein>
    <submittedName>
        <fullName evidence="1">Uncharacterized protein</fullName>
    </submittedName>
</protein>
<keyword evidence="2" id="KW-1185">Reference proteome</keyword>
<evidence type="ECO:0000313" key="2">
    <source>
        <dbReference type="Proteomes" id="UP001208570"/>
    </source>
</evidence>
<dbReference type="Proteomes" id="UP001208570">
    <property type="component" value="Unassembled WGS sequence"/>
</dbReference>